<dbReference type="Pfam" id="PF07691">
    <property type="entry name" value="PA14"/>
    <property type="match status" value="1"/>
</dbReference>
<dbReference type="Pfam" id="PF06439">
    <property type="entry name" value="3keto-disac_hyd"/>
    <property type="match status" value="1"/>
</dbReference>
<protein>
    <submittedName>
        <fullName evidence="3">DUF1080 domain-containing protein</fullName>
    </submittedName>
</protein>
<dbReference type="InterPro" id="IPR011658">
    <property type="entry name" value="PA14_dom"/>
</dbReference>
<accession>A0A3P1BTF8</accession>
<dbReference type="Proteomes" id="UP000271925">
    <property type="component" value="Unassembled WGS sequence"/>
</dbReference>
<dbReference type="SUPFAM" id="SSF56988">
    <property type="entry name" value="Anthrax protective antigen"/>
    <property type="match status" value="1"/>
</dbReference>
<dbReference type="RefSeq" id="WP_124875087.1">
    <property type="nucleotide sequence ID" value="NZ_RQJO01000008.1"/>
</dbReference>
<gene>
    <name evidence="3" type="ORF">EHT25_12940</name>
</gene>
<sequence length="612" mass="67824">MRILFLMIGLLMGGFSEGYSQEKVKSLPLTPLPLTDLSAFRPTTANWKIVGNAFADRQVEQALEGFPGTGILANLSDPQNRGHLFTRFEHGDIELEADIMMAKNSNSGIYFQGRYELQLQDSWGKRDKPKYGDLGGIYQRTDTVTNLGYEGSAPRINASKAPGLWQHIRVWFKAPKFDSQGRKIANARFVEVYVNGVLVQKDFEVSGPTRSGAFKDEKPLGPLMIQGNHGRVALKAIAYKLDEGKPLAVSNLVVKEYKSPGEVFRNQSLVAVGERKIDSISYHSASQKDIFLLAYQGQFTFPKTGTYLFKLQTGGGGLLIIDKDTVILHDGVHGFEQEAIQTYAAKAGSVPFTLVYNKFIGWRQGLALYVEGPGMTIQPLHATGSVFHEPPVEPILIDTDPKQAILQRTFMDDGETKRTHCLSIGTPEGIHFTVDLQEGRLFQVWSGGFLDATPMWNRRGNQQVGIPLGMVQKFASGPDLRSVGGKAVVPDWDQKNAFRFSEYMLDKSGLPTFQYTCLGVTISDKLSPSAKERSLNRKVILTSKNGFDYRLASGKSIELLPDGSYAIDDKAYYLVLNSANLKPTIHKTGNTQELLFSAPKPGQYAIDYTLIW</sequence>
<reference evidence="3 4" key="1">
    <citation type="submission" date="2018-11" db="EMBL/GenBank/DDBJ databases">
        <authorList>
            <person name="Zhou Z."/>
            <person name="Wang G."/>
        </authorList>
    </citation>
    <scope>NUCLEOTIDE SEQUENCE [LARGE SCALE GENOMIC DNA]</scope>
    <source>
        <strain evidence="3 4">KCTC52004</strain>
    </source>
</reference>
<dbReference type="AlphaFoldDB" id="A0A3P1BTF8"/>
<dbReference type="EMBL" id="RQJO01000008">
    <property type="protein sequence ID" value="RRB04400.1"/>
    <property type="molecule type" value="Genomic_DNA"/>
</dbReference>
<dbReference type="OrthoDB" id="938897at2"/>
<feature type="domain" description="PA14" evidence="2">
    <location>
        <begin position="286"/>
        <end position="373"/>
    </location>
</feature>
<keyword evidence="4" id="KW-1185">Reference proteome</keyword>
<comment type="caution">
    <text evidence="3">The sequence shown here is derived from an EMBL/GenBank/DDBJ whole genome shotgun (WGS) entry which is preliminary data.</text>
</comment>
<feature type="domain" description="3-keto-alpha-glucoside-1,2-lyase/3-keto-2-hydroxy-glucal hydratase" evidence="1">
    <location>
        <begin position="64"/>
        <end position="237"/>
    </location>
</feature>
<evidence type="ECO:0000259" key="1">
    <source>
        <dbReference type="Pfam" id="PF06439"/>
    </source>
</evidence>
<organism evidence="3 4">
    <name type="scientific">Larkinella rosea</name>
    <dbReference type="NCBI Taxonomy" id="2025312"/>
    <lineage>
        <taxon>Bacteria</taxon>
        <taxon>Pseudomonadati</taxon>
        <taxon>Bacteroidota</taxon>
        <taxon>Cytophagia</taxon>
        <taxon>Cytophagales</taxon>
        <taxon>Spirosomataceae</taxon>
        <taxon>Larkinella</taxon>
    </lineage>
</organism>
<evidence type="ECO:0000259" key="2">
    <source>
        <dbReference type="Pfam" id="PF07691"/>
    </source>
</evidence>
<dbReference type="InterPro" id="IPR010496">
    <property type="entry name" value="AL/BT2_dom"/>
</dbReference>
<evidence type="ECO:0000313" key="3">
    <source>
        <dbReference type="EMBL" id="RRB04400.1"/>
    </source>
</evidence>
<name>A0A3P1BTF8_9BACT</name>
<evidence type="ECO:0000313" key="4">
    <source>
        <dbReference type="Proteomes" id="UP000271925"/>
    </source>
</evidence>
<dbReference type="GO" id="GO:0016787">
    <property type="term" value="F:hydrolase activity"/>
    <property type="evidence" value="ECO:0007669"/>
    <property type="project" value="InterPro"/>
</dbReference>
<dbReference type="Gene3D" id="2.60.120.560">
    <property type="entry name" value="Exo-inulinase, domain 1"/>
    <property type="match status" value="1"/>
</dbReference>
<proteinExistence type="predicted"/>